<sequence>MFGAYSTYNVDGFARSVSFSETMEAPVSVSLGVIRSLPAKLELLLSPEDDHRLHKREKKKIRLLKDHLQELIDKYLMEPSEVEAPTSSAARCWVKEVRELSYDIDDFLDELVYGLNATAASHKNLRGKIAKVREDRSRSRWVADETTRFKSRLEEAIQRHKRYDLDKLQSGTSRINSDEAPIPPLYGMTASRLVGIRSSMEKLEEWLSDGEQGLRVVSIVGSGGIGKTTLAKELYSKLRRQFECRAFVRSSQKPDIRRLLTSILLQVRRHQLPNDLEMGNLTETIRAYLQNKK</sequence>
<evidence type="ECO:0008006" key="9">
    <source>
        <dbReference type="Google" id="ProtNLM"/>
    </source>
</evidence>
<keyword evidence="3" id="KW-0677">Repeat</keyword>
<keyword evidence="2" id="KW-0433">Leucine-rich repeat</keyword>
<dbReference type="PANTHER" id="PTHR19338">
    <property type="entry name" value="TRANSLOCASE OF INNER MITOCHONDRIAL MEMBRANE 13 HOMOLOG"/>
    <property type="match status" value="1"/>
</dbReference>
<dbReference type="Gene3D" id="3.40.50.300">
    <property type="entry name" value="P-loop containing nucleotide triphosphate hydrolases"/>
    <property type="match status" value="1"/>
</dbReference>
<keyword evidence="4" id="KW-0547">Nucleotide-binding</keyword>
<dbReference type="STRING" id="4555.A0A368SB98"/>
<dbReference type="InterPro" id="IPR041118">
    <property type="entry name" value="Rx_N"/>
</dbReference>
<feature type="domain" description="NB-ARC" evidence="6">
    <location>
        <begin position="198"/>
        <end position="293"/>
    </location>
</feature>
<comment type="similarity">
    <text evidence="1">Belongs to the disease resistance NB-LRR family.</text>
</comment>
<dbReference type="AlphaFoldDB" id="A0A368SB98"/>
<dbReference type="Pfam" id="PF18052">
    <property type="entry name" value="Rx_N"/>
    <property type="match status" value="1"/>
</dbReference>
<evidence type="ECO:0000259" key="6">
    <source>
        <dbReference type="Pfam" id="PF00931"/>
    </source>
</evidence>
<organism evidence="8">
    <name type="scientific">Setaria italica</name>
    <name type="common">Foxtail millet</name>
    <name type="synonym">Panicum italicum</name>
    <dbReference type="NCBI Taxonomy" id="4555"/>
    <lineage>
        <taxon>Eukaryota</taxon>
        <taxon>Viridiplantae</taxon>
        <taxon>Streptophyta</taxon>
        <taxon>Embryophyta</taxon>
        <taxon>Tracheophyta</taxon>
        <taxon>Spermatophyta</taxon>
        <taxon>Magnoliopsida</taxon>
        <taxon>Liliopsida</taxon>
        <taxon>Poales</taxon>
        <taxon>Poaceae</taxon>
        <taxon>PACMAD clade</taxon>
        <taxon>Panicoideae</taxon>
        <taxon>Panicodae</taxon>
        <taxon>Paniceae</taxon>
        <taxon>Cenchrinae</taxon>
        <taxon>Setaria</taxon>
    </lineage>
</organism>
<name>A0A368SB98_SETIT</name>
<feature type="domain" description="Disease resistance N-terminal" evidence="7">
    <location>
        <begin position="33"/>
        <end position="124"/>
    </location>
</feature>
<proteinExistence type="inferred from homology"/>
<dbReference type="GO" id="GO:0006952">
    <property type="term" value="P:defense response"/>
    <property type="evidence" value="ECO:0007669"/>
    <property type="project" value="UniProtKB-KW"/>
</dbReference>
<gene>
    <name evidence="8" type="ORF">SETIT_8G238200v2</name>
</gene>
<protein>
    <recommendedName>
        <fullName evidence="9">NB-ARC domain-containing protein</fullName>
    </recommendedName>
</protein>
<evidence type="ECO:0000256" key="3">
    <source>
        <dbReference type="ARBA" id="ARBA00022737"/>
    </source>
</evidence>
<evidence type="ECO:0000256" key="4">
    <source>
        <dbReference type="ARBA" id="ARBA00022741"/>
    </source>
</evidence>
<evidence type="ECO:0000256" key="2">
    <source>
        <dbReference type="ARBA" id="ARBA00022614"/>
    </source>
</evidence>
<dbReference type="InterPro" id="IPR002182">
    <property type="entry name" value="NB-ARC"/>
</dbReference>
<dbReference type="GO" id="GO:0043531">
    <property type="term" value="F:ADP binding"/>
    <property type="evidence" value="ECO:0007669"/>
    <property type="project" value="InterPro"/>
</dbReference>
<dbReference type="SUPFAM" id="SSF52540">
    <property type="entry name" value="P-loop containing nucleoside triphosphate hydrolases"/>
    <property type="match status" value="1"/>
</dbReference>
<dbReference type="Pfam" id="PF00931">
    <property type="entry name" value="NB-ARC"/>
    <property type="match status" value="1"/>
</dbReference>
<dbReference type="OrthoDB" id="686439at2759"/>
<keyword evidence="5" id="KW-0611">Plant defense</keyword>
<dbReference type="Gene3D" id="1.20.5.4130">
    <property type="match status" value="1"/>
</dbReference>
<evidence type="ECO:0000259" key="7">
    <source>
        <dbReference type="Pfam" id="PF18052"/>
    </source>
</evidence>
<dbReference type="PANTHER" id="PTHR19338:SF30">
    <property type="entry name" value="NB-ARC DOMAIN-CONTAINING PROTEIN"/>
    <property type="match status" value="1"/>
</dbReference>
<dbReference type="EMBL" id="CM003535">
    <property type="protein sequence ID" value="RCV39614.1"/>
    <property type="molecule type" value="Genomic_DNA"/>
</dbReference>
<evidence type="ECO:0000313" key="8">
    <source>
        <dbReference type="EMBL" id="RCV39614.1"/>
    </source>
</evidence>
<reference evidence="8" key="1">
    <citation type="journal article" date="2012" name="Nat. Biotechnol.">
        <title>Reference genome sequence of the model plant Setaria.</title>
        <authorList>
            <person name="Bennetzen J.L."/>
            <person name="Schmutz J."/>
            <person name="Wang H."/>
            <person name="Percifield R."/>
            <person name="Hawkins J."/>
            <person name="Pontaroli A.C."/>
            <person name="Estep M."/>
            <person name="Feng L."/>
            <person name="Vaughn J.N."/>
            <person name="Grimwood J."/>
            <person name="Jenkins J."/>
            <person name="Barry K."/>
            <person name="Lindquist E."/>
            <person name="Hellsten U."/>
            <person name="Deshpande S."/>
            <person name="Wang X."/>
            <person name="Wu X."/>
            <person name="Mitros T."/>
            <person name="Triplett J."/>
            <person name="Yang X."/>
            <person name="Ye C.Y."/>
            <person name="Mauro-Herrera M."/>
            <person name="Wang L."/>
            <person name="Li P."/>
            <person name="Sharma M."/>
            <person name="Sharma R."/>
            <person name="Ronald P.C."/>
            <person name="Panaud O."/>
            <person name="Kellogg E.A."/>
            <person name="Brutnell T.P."/>
            <person name="Doust A.N."/>
            <person name="Tuskan G.A."/>
            <person name="Rokhsar D."/>
            <person name="Devos K.M."/>
        </authorList>
    </citation>
    <scope>NUCLEOTIDE SEQUENCE [LARGE SCALE GENOMIC DNA]</scope>
    <source>
        <strain evidence="8">Yugu1</strain>
    </source>
</reference>
<dbReference type="InterPro" id="IPR027417">
    <property type="entry name" value="P-loop_NTPase"/>
</dbReference>
<reference evidence="8" key="2">
    <citation type="submission" date="2015-07" db="EMBL/GenBank/DDBJ databases">
        <authorList>
            <person name="Noorani M."/>
        </authorList>
    </citation>
    <scope>NUCLEOTIDE SEQUENCE</scope>
    <source>
        <strain evidence="8">Yugu1</strain>
    </source>
</reference>
<evidence type="ECO:0000256" key="1">
    <source>
        <dbReference type="ARBA" id="ARBA00008894"/>
    </source>
</evidence>
<accession>A0A368SB98</accession>
<evidence type="ECO:0000256" key="5">
    <source>
        <dbReference type="ARBA" id="ARBA00022821"/>
    </source>
</evidence>